<dbReference type="InterPro" id="IPR003500">
    <property type="entry name" value="RpiB_LacA_LacB"/>
</dbReference>
<dbReference type="PANTHER" id="PTHR30345:SF0">
    <property type="entry name" value="DNA DAMAGE-REPAIR_TOLERATION PROTEIN DRT102"/>
    <property type="match status" value="1"/>
</dbReference>
<dbReference type="Pfam" id="PF02502">
    <property type="entry name" value="LacAB_rpiB"/>
    <property type="match status" value="1"/>
</dbReference>
<evidence type="ECO:0000313" key="2">
    <source>
        <dbReference type="EMBL" id="KKN30305.1"/>
    </source>
</evidence>
<gene>
    <name evidence="2" type="ORF">LCGC14_0835370</name>
</gene>
<accession>A0A0F9PET9</accession>
<sequence>MRVILASDHAGLRLKEKIKKYLARKKIEYEDLGTNSFKSVDYPDYALKVAEKVAKNNNTRGILVCGTGTGMTIAANKVKGIRAVAAYDAYSAKMSRIDNDTNVLGLRGRFFPLEKIKKIINVWLDTPFSGEKRHKWRIKKIRDYEMKR</sequence>
<dbReference type="InterPro" id="IPR004785">
    <property type="entry name" value="RpiB"/>
</dbReference>
<name>A0A0F9PET9_9ZZZZ</name>
<dbReference type="NCBIfam" id="TIGR01120">
    <property type="entry name" value="rpiB"/>
    <property type="match status" value="1"/>
</dbReference>
<keyword evidence="1" id="KW-0413">Isomerase</keyword>
<dbReference type="SUPFAM" id="SSF89623">
    <property type="entry name" value="Ribose/Galactose isomerase RpiB/AlsB"/>
    <property type="match status" value="1"/>
</dbReference>
<dbReference type="NCBIfam" id="TIGR00689">
    <property type="entry name" value="rpiB_lacA_lacB"/>
    <property type="match status" value="1"/>
</dbReference>
<organism evidence="2">
    <name type="scientific">marine sediment metagenome</name>
    <dbReference type="NCBI Taxonomy" id="412755"/>
    <lineage>
        <taxon>unclassified sequences</taxon>
        <taxon>metagenomes</taxon>
        <taxon>ecological metagenomes</taxon>
    </lineage>
</organism>
<reference evidence="2" key="1">
    <citation type="journal article" date="2015" name="Nature">
        <title>Complex archaea that bridge the gap between prokaryotes and eukaryotes.</title>
        <authorList>
            <person name="Spang A."/>
            <person name="Saw J.H."/>
            <person name="Jorgensen S.L."/>
            <person name="Zaremba-Niedzwiedzka K."/>
            <person name="Martijn J."/>
            <person name="Lind A.E."/>
            <person name="van Eijk R."/>
            <person name="Schleper C."/>
            <person name="Guy L."/>
            <person name="Ettema T.J."/>
        </authorList>
    </citation>
    <scope>NUCLEOTIDE SEQUENCE</scope>
</reference>
<dbReference type="AlphaFoldDB" id="A0A0F9PET9"/>
<dbReference type="InterPro" id="IPR036569">
    <property type="entry name" value="RpiB_LacA_LacB_sf"/>
</dbReference>
<dbReference type="NCBIfam" id="NF004051">
    <property type="entry name" value="PRK05571.1"/>
    <property type="match status" value="1"/>
</dbReference>
<dbReference type="PANTHER" id="PTHR30345">
    <property type="entry name" value="RIBOSE-5-PHOSPHATE ISOMERASE B"/>
    <property type="match status" value="1"/>
</dbReference>
<protein>
    <recommendedName>
        <fullName evidence="3">Ribose 5-phosphate isomerase B</fullName>
    </recommendedName>
</protein>
<dbReference type="PIRSF" id="PIRSF005384">
    <property type="entry name" value="RpiB_LacA_B"/>
    <property type="match status" value="1"/>
</dbReference>
<dbReference type="GO" id="GO:0009052">
    <property type="term" value="P:pentose-phosphate shunt, non-oxidative branch"/>
    <property type="evidence" value="ECO:0007669"/>
    <property type="project" value="TreeGrafter"/>
</dbReference>
<proteinExistence type="predicted"/>
<evidence type="ECO:0008006" key="3">
    <source>
        <dbReference type="Google" id="ProtNLM"/>
    </source>
</evidence>
<dbReference type="EMBL" id="LAZR01002417">
    <property type="protein sequence ID" value="KKN30305.1"/>
    <property type="molecule type" value="Genomic_DNA"/>
</dbReference>
<dbReference type="GO" id="GO:0019316">
    <property type="term" value="P:D-allose catabolic process"/>
    <property type="evidence" value="ECO:0007669"/>
    <property type="project" value="TreeGrafter"/>
</dbReference>
<dbReference type="Gene3D" id="3.40.1400.10">
    <property type="entry name" value="Sugar-phosphate isomerase, RpiB/LacA/LacB"/>
    <property type="match status" value="1"/>
</dbReference>
<comment type="caution">
    <text evidence="2">The sequence shown here is derived from an EMBL/GenBank/DDBJ whole genome shotgun (WGS) entry which is preliminary data.</text>
</comment>
<dbReference type="GO" id="GO:0004751">
    <property type="term" value="F:ribose-5-phosphate isomerase activity"/>
    <property type="evidence" value="ECO:0007669"/>
    <property type="project" value="TreeGrafter"/>
</dbReference>
<evidence type="ECO:0000256" key="1">
    <source>
        <dbReference type="ARBA" id="ARBA00023235"/>
    </source>
</evidence>